<comment type="caution">
    <text evidence="7">The sequence shown here is derived from an EMBL/GenBank/DDBJ whole genome shotgun (WGS) entry which is preliminary data.</text>
</comment>
<dbReference type="Gene3D" id="3.40.50.2300">
    <property type="match status" value="2"/>
</dbReference>
<dbReference type="CDD" id="cd06339">
    <property type="entry name" value="PBP1_YraM_LppC_lipoprotein-like"/>
    <property type="match status" value="1"/>
</dbReference>
<name>A0A9X3TZJ0_9PROT</name>
<dbReference type="PANTHER" id="PTHR30483">
    <property type="entry name" value="LEUCINE-SPECIFIC-BINDING PROTEIN"/>
    <property type="match status" value="1"/>
</dbReference>
<evidence type="ECO:0000256" key="5">
    <source>
        <dbReference type="SAM" id="SignalP"/>
    </source>
</evidence>
<proteinExistence type="inferred from homology"/>
<keyword evidence="2 5" id="KW-0732">Signal</keyword>
<dbReference type="PANTHER" id="PTHR30483:SF6">
    <property type="entry name" value="PERIPLASMIC BINDING PROTEIN OF ABC TRANSPORTER FOR NATURAL AMINO ACIDS"/>
    <property type="match status" value="1"/>
</dbReference>
<dbReference type="InterPro" id="IPR051010">
    <property type="entry name" value="BCAA_transport"/>
</dbReference>
<sequence>MSLKAILLPVLVALSFSACASEGPRDGQGPLTAPAVQSKLTPKHAEPTAPSADIVRVGMLLPLSGPYADVGRALLNAAAVSLFDTGDKRLVLVPRDTRGTAEGAQQAVNALVAEGVDVIAGPLLAAEVRAAAVALKAAGSDIRLIGFSSDRSVAGGGVYLLSFMPEEEVRRVVEYAAAEGKKSFAALVPETPYGDTVGRAFRAKVAAVGGSVADYVIYPPDAKGVMNPVKRIAHYDARVKAKAAEMTYLKTLADDPAAMQAARASRPNPMALPYQALLLPEGAALMRVMVPLLSYYDIDPGSVQLLGTGVWNDPSLARDPQLRGSWFAAPPQDKAQAFMDRYRSLYRSEPPRIATLAYDAVALVDSLADGAKDTRFSDAALTDGNGFTGIDGIFRFTRDGVSERGLAVMTFGADGISLVSPAPTSFDSSTQ</sequence>
<feature type="domain" description="Leucine-binding protein" evidence="6">
    <location>
        <begin position="55"/>
        <end position="412"/>
    </location>
</feature>
<keyword evidence="3" id="KW-0813">Transport</keyword>
<feature type="chain" id="PRO_5040962504" evidence="5">
    <location>
        <begin position="21"/>
        <end position="431"/>
    </location>
</feature>
<keyword evidence="3" id="KW-0029">Amino-acid transport</keyword>
<evidence type="ECO:0000256" key="3">
    <source>
        <dbReference type="ARBA" id="ARBA00022970"/>
    </source>
</evidence>
<dbReference type="InterPro" id="IPR028081">
    <property type="entry name" value="Leu-bd"/>
</dbReference>
<keyword evidence="8" id="KW-1185">Reference proteome</keyword>
<reference evidence="7" key="1">
    <citation type="submission" date="2022-08" db="EMBL/GenBank/DDBJ databases">
        <authorList>
            <person name="Vandamme P."/>
            <person name="Hettiarachchi A."/>
            <person name="Peeters C."/>
            <person name="Cnockaert M."/>
            <person name="Carlier A."/>
        </authorList>
    </citation>
    <scope>NUCLEOTIDE SEQUENCE</scope>
    <source>
        <strain evidence="7">LMG 31809</strain>
    </source>
</reference>
<dbReference type="SUPFAM" id="SSF53822">
    <property type="entry name" value="Periplasmic binding protein-like I"/>
    <property type="match status" value="1"/>
</dbReference>
<gene>
    <name evidence="7" type="ORF">NYP16_11885</name>
</gene>
<accession>A0A9X3TZJ0</accession>
<comment type="similarity">
    <text evidence="1">Belongs to the leucine-binding protein family.</text>
</comment>
<dbReference type="AlphaFoldDB" id="A0A9X3TZJ0"/>
<feature type="region of interest" description="Disordered" evidence="4">
    <location>
        <begin position="23"/>
        <end position="47"/>
    </location>
</feature>
<dbReference type="EMBL" id="JANWOI010000004">
    <property type="protein sequence ID" value="MDA5194651.1"/>
    <property type="molecule type" value="Genomic_DNA"/>
</dbReference>
<dbReference type="RefSeq" id="WP_274944356.1">
    <property type="nucleotide sequence ID" value="NZ_JANWOI010000004.1"/>
</dbReference>
<evidence type="ECO:0000313" key="8">
    <source>
        <dbReference type="Proteomes" id="UP001141619"/>
    </source>
</evidence>
<reference evidence="7" key="2">
    <citation type="journal article" date="2023" name="Syst. Appl. Microbiol.">
        <title>Govania unica gen. nov., sp. nov., a rare biosphere bacterium that represents a novel family in the class Alphaproteobacteria.</title>
        <authorList>
            <person name="Vandamme P."/>
            <person name="Peeters C."/>
            <person name="Hettiarachchi A."/>
            <person name="Cnockaert M."/>
            <person name="Carlier A."/>
        </authorList>
    </citation>
    <scope>NUCLEOTIDE SEQUENCE</scope>
    <source>
        <strain evidence="7">LMG 31809</strain>
    </source>
</reference>
<dbReference type="Pfam" id="PF13458">
    <property type="entry name" value="Peripla_BP_6"/>
    <property type="match status" value="1"/>
</dbReference>
<evidence type="ECO:0000313" key="7">
    <source>
        <dbReference type="EMBL" id="MDA5194651.1"/>
    </source>
</evidence>
<dbReference type="Proteomes" id="UP001141619">
    <property type="component" value="Unassembled WGS sequence"/>
</dbReference>
<feature type="signal peptide" evidence="5">
    <location>
        <begin position="1"/>
        <end position="20"/>
    </location>
</feature>
<evidence type="ECO:0000259" key="6">
    <source>
        <dbReference type="Pfam" id="PF13458"/>
    </source>
</evidence>
<evidence type="ECO:0000256" key="2">
    <source>
        <dbReference type="ARBA" id="ARBA00022729"/>
    </source>
</evidence>
<organism evidence="7 8">
    <name type="scientific">Govanella unica</name>
    <dbReference type="NCBI Taxonomy" id="2975056"/>
    <lineage>
        <taxon>Bacteria</taxon>
        <taxon>Pseudomonadati</taxon>
        <taxon>Pseudomonadota</taxon>
        <taxon>Alphaproteobacteria</taxon>
        <taxon>Emcibacterales</taxon>
        <taxon>Govanellaceae</taxon>
        <taxon>Govanella</taxon>
    </lineage>
</organism>
<dbReference type="InterPro" id="IPR028082">
    <property type="entry name" value="Peripla_BP_I"/>
</dbReference>
<evidence type="ECO:0000256" key="4">
    <source>
        <dbReference type="SAM" id="MobiDB-lite"/>
    </source>
</evidence>
<dbReference type="GO" id="GO:0006865">
    <property type="term" value="P:amino acid transport"/>
    <property type="evidence" value="ECO:0007669"/>
    <property type="project" value="UniProtKB-KW"/>
</dbReference>
<dbReference type="PROSITE" id="PS51257">
    <property type="entry name" value="PROKAR_LIPOPROTEIN"/>
    <property type="match status" value="1"/>
</dbReference>
<protein>
    <submittedName>
        <fullName evidence="7">Penicillin-binding protein activator</fullName>
    </submittedName>
</protein>
<evidence type="ECO:0000256" key="1">
    <source>
        <dbReference type="ARBA" id="ARBA00010062"/>
    </source>
</evidence>